<dbReference type="PROSITE" id="PS50862">
    <property type="entry name" value="AA_TRNA_LIGASE_II"/>
    <property type="match status" value="1"/>
</dbReference>
<dbReference type="GO" id="GO:0005829">
    <property type="term" value="C:cytosol"/>
    <property type="evidence" value="ECO:0000318"/>
    <property type="project" value="GO_Central"/>
</dbReference>
<protein>
    <recommendedName>
        <fullName evidence="1">serine--tRNA ligase</fullName>
        <ecNumber evidence="1">6.1.1.11</ecNumber>
    </recommendedName>
    <alternativeName>
        <fullName evidence="7">Seryl-tRNA synthetase</fullName>
    </alternativeName>
</protein>
<dbReference type="InterPro" id="IPR015866">
    <property type="entry name" value="Ser-tRNA-synth_1_N"/>
</dbReference>
<dbReference type="KEGG" id="gla:GL50803_00101501"/>
<dbReference type="PANTHER" id="PTHR11778">
    <property type="entry name" value="SERYL-TRNA SYNTHETASE"/>
    <property type="match status" value="1"/>
</dbReference>
<dbReference type="EMBL" id="AACB03000003">
    <property type="protein sequence ID" value="KAE8303059.1"/>
    <property type="molecule type" value="Genomic_DNA"/>
</dbReference>
<comment type="caution">
    <text evidence="8">The sequence shown here is derived from an EMBL/GenBank/DDBJ whole genome shotgun (WGS) entry which is preliminary data.</text>
</comment>
<evidence type="ECO:0000256" key="7">
    <source>
        <dbReference type="ARBA" id="ARBA00031113"/>
    </source>
</evidence>
<dbReference type="OMA" id="GYTPCFR"/>
<dbReference type="FunCoup" id="A8B2X0">
    <property type="interactions" value="258"/>
</dbReference>
<dbReference type="FunFam" id="3.30.930.10:FF:000085">
    <property type="entry name" value="Serine-tRNA ligase"/>
    <property type="match status" value="1"/>
</dbReference>
<dbReference type="CDD" id="cd00770">
    <property type="entry name" value="SerRS_core"/>
    <property type="match status" value="1"/>
</dbReference>
<dbReference type="Pfam" id="PF00587">
    <property type="entry name" value="tRNA-synt_2b"/>
    <property type="match status" value="1"/>
</dbReference>
<evidence type="ECO:0000256" key="1">
    <source>
        <dbReference type="ARBA" id="ARBA00012840"/>
    </source>
</evidence>
<dbReference type="GO" id="GO:0005524">
    <property type="term" value="F:ATP binding"/>
    <property type="evidence" value="ECO:0007669"/>
    <property type="project" value="UniProtKB-KW"/>
</dbReference>
<dbReference type="GO" id="GO:0006434">
    <property type="term" value="P:seryl-tRNA aminoacylation"/>
    <property type="evidence" value="ECO:0000318"/>
    <property type="project" value="GO_Central"/>
</dbReference>
<keyword evidence="5" id="KW-0648">Protein biosynthesis</keyword>
<dbReference type="GO" id="GO:0000049">
    <property type="term" value="F:tRNA binding"/>
    <property type="evidence" value="ECO:0000318"/>
    <property type="project" value="GO_Central"/>
</dbReference>
<keyword evidence="2" id="KW-0436">Ligase</keyword>
<proteinExistence type="predicted"/>
<keyword evidence="6" id="KW-0030">Aminoacyl-tRNA synthetase</keyword>
<dbReference type="GeneID" id="5702995"/>
<dbReference type="InterPro" id="IPR033729">
    <property type="entry name" value="SerRS_core"/>
</dbReference>
<dbReference type="Proteomes" id="UP000001548">
    <property type="component" value="Unassembled WGS sequence"/>
</dbReference>
<dbReference type="AlphaFoldDB" id="A8B2X0"/>
<dbReference type="Gene3D" id="3.30.930.10">
    <property type="entry name" value="Bira Bifunctional Protein, Domain 2"/>
    <property type="match status" value="1"/>
</dbReference>
<dbReference type="GO" id="GO:0002181">
    <property type="term" value="P:cytoplasmic translation"/>
    <property type="evidence" value="ECO:0000318"/>
    <property type="project" value="GO_Central"/>
</dbReference>
<dbReference type="HOGENOM" id="CLU_023797_0_1_1"/>
<dbReference type="InterPro" id="IPR010978">
    <property type="entry name" value="tRNA-bd_arm"/>
</dbReference>
<dbReference type="Pfam" id="PF02403">
    <property type="entry name" value="Seryl_tRNA_N"/>
    <property type="match status" value="1"/>
</dbReference>
<organism evidence="8 9">
    <name type="scientific">Giardia intestinalis (strain ATCC 50803 / WB clone C6)</name>
    <name type="common">Giardia lamblia</name>
    <dbReference type="NCBI Taxonomy" id="184922"/>
    <lineage>
        <taxon>Eukaryota</taxon>
        <taxon>Metamonada</taxon>
        <taxon>Diplomonadida</taxon>
        <taxon>Hexamitidae</taxon>
        <taxon>Giardiinae</taxon>
        <taxon>Giardia</taxon>
    </lineage>
</organism>
<keyword evidence="9" id="KW-1185">Reference proteome</keyword>
<evidence type="ECO:0000256" key="3">
    <source>
        <dbReference type="ARBA" id="ARBA00022741"/>
    </source>
</evidence>
<evidence type="ECO:0000256" key="6">
    <source>
        <dbReference type="ARBA" id="ARBA00023146"/>
    </source>
</evidence>
<evidence type="ECO:0000313" key="9">
    <source>
        <dbReference type="Proteomes" id="UP000001548"/>
    </source>
</evidence>
<accession>A8B2X0</accession>
<evidence type="ECO:0000256" key="5">
    <source>
        <dbReference type="ARBA" id="ARBA00022917"/>
    </source>
</evidence>
<evidence type="ECO:0000313" key="8">
    <source>
        <dbReference type="EMBL" id="KAE8303059.1"/>
    </source>
</evidence>
<dbReference type="NCBIfam" id="TIGR00414">
    <property type="entry name" value="serS"/>
    <property type="match status" value="1"/>
</dbReference>
<dbReference type="InterPro" id="IPR045864">
    <property type="entry name" value="aa-tRNA-synth_II/BPL/LPL"/>
</dbReference>
<keyword evidence="3" id="KW-0547">Nucleotide-binding</keyword>
<dbReference type="EC" id="6.1.1.11" evidence="1"/>
<dbReference type="PIRSF" id="PIRSF001529">
    <property type="entry name" value="Ser-tRNA-synth_IIa"/>
    <property type="match status" value="1"/>
</dbReference>
<dbReference type="SUPFAM" id="SSF46589">
    <property type="entry name" value="tRNA-binding arm"/>
    <property type="match status" value="1"/>
</dbReference>
<name>A8B2X0_GIAIC</name>
<dbReference type="InterPro" id="IPR002314">
    <property type="entry name" value="aa-tRNA-synt_IIb"/>
</dbReference>
<dbReference type="InterPro" id="IPR006195">
    <property type="entry name" value="aa-tRNA-synth_II"/>
</dbReference>
<evidence type="ECO:0000256" key="4">
    <source>
        <dbReference type="ARBA" id="ARBA00022840"/>
    </source>
</evidence>
<dbReference type="SUPFAM" id="SSF55681">
    <property type="entry name" value="Class II aaRS and biotin synthetases"/>
    <property type="match status" value="1"/>
</dbReference>
<dbReference type="RefSeq" id="XP_001710069.1">
    <property type="nucleotide sequence ID" value="XM_001710017.1"/>
</dbReference>
<dbReference type="STRING" id="184922.A8B2X0"/>
<dbReference type="InterPro" id="IPR042103">
    <property type="entry name" value="SerRS_1_N_sf"/>
</dbReference>
<gene>
    <name evidence="8" type="ORF">GL50803_00101501</name>
</gene>
<evidence type="ECO:0000256" key="2">
    <source>
        <dbReference type="ARBA" id="ARBA00022598"/>
    </source>
</evidence>
<dbReference type="VEuPathDB" id="GiardiaDB:GL50803_101501"/>
<keyword evidence="4" id="KW-0067">ATP-binding</keyword>
<dbReference type="Gene3D" id="1.10.287.40">
    <property type="entry name" value="Serine-tRNA synthetase, tRNA binding domain"/>
    <property type="match status" value="1"/>
</dbReference>
<dbReference type="PRINTS" id="PR00981">
    <property type="entry name" value="TRNASYNTHSER"/>
</dbReference>
<sequence>MVLDINLFRVSKGGNPEKVKESQRRRYASTEIVDKVIELDKAWVSKDYEASQLSKELNQLNKDFGAAMKAKSPTDELSKKIAANKQETERVKKEVGQLLAERNAVLNTIGNIVCDAVVVDNNEDNNKVVYTNDAVVRANPSPNGVEKTLNHVTLMTNCRMMDCPRGVKISGNRGYFLTGYGALLNQALIQYALKFLTDRGYQAMQTPFFMEQEAMSCCCQLEDFDEQLYKVSGEGNDKYLIATSEQPLCAYHMGEIINFSKQGQIAELTYNSIKTGKQEKKTLECIRYAGMSTCFRKEVGRHGHDTLGIFRIHQFEKIEQIVVCKEEDSWDMMEYMIDNCRAFFDSLMIPYRVVIIVSGALNNAAAMKYDLEAYFPGSNTYRELVSCSNCTDYQSRSLDIKYQDGKDKKYVHLLNSTLSATERTLCCLVENYQTPTGIKVPVPLQSYVGADFLPFYV</sequence>
<dbReference type="InterPro" id="IPR002317">
    <property type="entry name" value="Ser-tRNA-ligase_type_1"/>
</dbReference>
<dbReference type="GO" id="GO:0004828">
    <property type="term" value="F:serine-tRNA ligase activity"/>
    <property type="evidence" value="ECO:0000318"/>
    <property type="project" value="GO_Central"/>
</dbReference>
<reference evidence="8 9" key="1">
    <citation type="journal article" date="2007" name="Science">
        <title>Genomic minimalism in the early diverging intestinal parasite Giardia lamblia.</title>
        <authorList>
            <person name="Morrison H.G."/>
            <person name="McArthur A.G."/>
            <person name="Gillin F.D."/>
            <person name="Aley S.B."/>
            <person name="Adam R.D."/>
            <person name="Olsen G.J."/>
            <person name="Best A.A."/>
            <person name="Cande W.Z."/>
            <person name="Chen F."/>
            <person name="Cipriano M.J."/>
            <person name="Davids B.J."/>
            <person name="Dawson S.C."/>
            <person name="Elmendorf H.G."/>
            <person name="Hehl A.B."/>
            <person name="Holder M.E."/>
            <person name="Huse S.M."/>
            <person name="Kim U.U."/>
            <person name="Lasek-Nesselquist E."/>
            <person name="Manning G."/>
            <person name="Nigam A."/>
            <person name="Nixon J.E."/>
            <person name="Palm D."/>
            <person name="Passamaneck N.E."/>
            <person name="Prabhu A."/>
            <person name="Reich C.I."/>
            <person name="Reiner D.S."/>
            <person name="Samuelson J."/>
            <person name="Svard S.G."/>
            <person name="Sogin M.L."/>
        </authorList>
    </citation>
    <scope>NUCLEOTIDE SEQUENCE [LARGE SCALE GENOMIC DNA]</scope>
    <source>
        <strain evidence="8 9">WB C6</strain>
    </source>
</reference>